<comment type="subcellular location">
    <subcellularLocation>
        <location evidence="1">Cell membrane</location>
        <topology evidence="1">Lipid-anchor</topology>
    </subcellularLocation>
</comment>
<comment type="similarity">
    <text evidence="2">Belongs to the bacterial solute-binding protein 5 family.</text>
</comment>
<name>A0A174GZ05_9FIRM</name>
<dbReference type="GO" id="GO:0042597">
    <property type="term" value="C:periplasmic space"/>
    <property type="evidence" value="ECO:0007669"/>
    <property type="project" value="UniProtKB-ARBA"/>
</dbReference>
<protein>
    <submittedName>
        <fullName evidence="7">Extracellular solute-binding protein</fullName>
    </submittedName>
</protein>
<dbReference type="AlphaFoldDB" id="A0A174GZ05"/>
<gene>
    <name evidence="7" type="primary">appA_1</name>
    <name evidence="7" type="ORF">ERS852407_03526</name>
</gene>
<accession>A0A174GZ05</accession>
<sequence>MRKRRSVLAAILLSAMALTTACGGSGGTTETSGGGNVQAEAGSEAGNTGEEAVVQIGQTSEVANLNPTIQPRTPDSNVQCMIFNYLVIPDEELNYVGDLAEGWDVSDDGRTYTFHLRDGVKWHDGEPFTSADVAFTLTSLAAPTYKGGADSRIVSIVGAKAYQEGSADSVSGITTPDDKTVVVELEEANAAFIGNMYTCILPKHILENVDPGTWDTDDFNRHPIGTGKYKFVEWKSGQYIELEKNEDYFGTKPSIDRVYVKFGDETTLTASLINGELDVLYGLSASEIETVEAMGGVRVEAYDMLSVYYIGLNQLNEDLSDLKVRQALAYGIDKDKIVATIYGETGYVQDSIFPSNHWTYSDDVTKYPYDPAKSKSLLEEAGYTMNASTGFYEKNGKTLHLTYDLVTSTDGNSVAQLIQQQWKEIGVEMEIIEQDFSTLAYTKLFPSDDNGSPRRVTADDFACYTLGFGMEADPDEYRMYLTTADAPGTWNFVTYSNSKVDELFEKQLYSTKPEERAACYHEIGKLISEDVPWIPLYGKKSLAGVSEKVQNFAADFRGITFQIEKWNIAQ</sequence>
<evidence type="ECO:0000256" key="4">
    <source>
        <dbReference type="SAM" id="MobiDB-lite"/>
    </source>
</evidence>
<dbReference type="Pfam" id="PF00496">
    <property type="entry name" value="SBP_bac_5"/>
    <property type="match status" value="1"/>
</dbReference>
<evidence type="ECO:0000313" key="8">
    <source>
        <dbReference type="Proteomes" id="UP000095651"/>
    </source>
</evidence>
<dbReference type="Gene3D" id="3.40.190.10">
    <property type="entry name" value="Periplasmic binding protein-like II"/>
    <property type="match status" value="1"/>
</dbReference>
<dbReference type="PANTHER" id="PTHR30290">
    <property type="entry name" value="PERIPLASMIC BINDING COMPONENT OF ABC TRANSPORTER"/>
    <property type="match status" value="1"/>
</dbReference>
<reference evidence="7 8" key="1">
    <citation type="submission" date="2015-09" db="EMBL/GenBank/DDBJ databases">
        <authorList>
            <consortium name="Pathogen Informatics"/>
        </authorList>
    </citation>
    <scope>NUCLEOTIDE SEQUENCE [LARGE SCALE GENOMIC DNA]</scope>
    <source>
        <strain evidence="7 8">2789STDY5608850</strain>
    </source>
</reference>
<dbReference type="GO" id="GO:0015833">
    <property type="term" value="P:peptide transport"/>
    <property type="evidence" value="ECO:0007669"/>
    <property type="project" value="TreeGrafter"/>
</dbReference>
<feature type="region of interest" description="Disordered" evidence="4">
    <location>
        <begin position="23"/>
        <end position="46"/>
    </location>
</feature>
<dbReference type="InterPro" id="IPR039424">
    <property type="entry name" value="SBP_5"/>
</dbReference>
<dbReference type="Proteomes" id="UP000095651">
    <property type="component" value="Unassembled WGS sequence"/>
</dbReference>
<dbReference type="Gene3D" id="3.10.105.10">
    <property type="entry name" value="Dipeptide-binding Protein, Domain 3"/>
    <property type="match status" value="1"/>
</dbReference>
<dbReference type="InterPro" id="IPR023765">
    <property type="entry name" value="SBP_5_CS"/>
</dbReference>
<dbReference type="EMBL" id="CYZE01000009">
    <property type="protein sequence ID" value="CUO66040.1"/>
    <property type="molecule type" value="Genomic_DNA"/>
</dbReference>
<evidence type="ECO:0000259" key="6">
    <source>
        <dbReference type="Pfam" id="PF00496"/>
    </source>
</evidence>
<dbReference type="InterPro" id="IPR000914">
    <property type="entry name" value="SBP_5_dom"/>
</dbReference>
<dbReference type="InterPro" id="IPR030678">
    <property type="entry name" value="Peptide/Ni-bd"/>
</dbReference>
<dbReference type="GO" id="GO:0043190">
    <property type="term" value="C:ATP-binding cassette (ABC) transporter complex"/>
    <property type="evidence" value="ECO:0007669"/>
    <property type="project" value="InterPro"/>
</dbReference>
<feature type="chain" id="PRO_5038748168" evidence="5">
    <location>
        <begin position="22"/>
        <end position="570"/>
    </location>
</feature>
<organism evidence="7 8">
    <name type="scientific">Hungatella hathewayi</name>
    <dbReference type="NCBI Taxonomy" id="154046"/>
    <lineage>
        <taxon>Bacteria</taxon>
        <taxon>Bacillati</taxon>
        <taxon>Bacillota</taxon>
        <taxon>Clostridia</taxon>
        <taxon>Lachnospirales</taxon>
        <taxon>Lachnospiraceae</taxon>
        <taxon>Hungatella</taxon>
    </lineage>
</organism>
<dbReference type="GO" id="GO:1904680">
    <property type="term" value="F:peptide transmembrane transporter activity"/>
    <property type="evidence" value="ECO:0007669"/>
    <property type="project" value="TreeGrafter"/>
</dbReference>
<evidence type="ECO:0000256" key="2">
    <source>
        <dbReference type="ARBA" id="ARBA00005695"/>
    </source>
</evidence>
<dbReference type="PROSITE" id="PS51257">
    <property type="entry name" value="PROKAR_LIPOPROTEIN"/>
    <property type="match status" value="1"/>
</dbReference>
<evidence type="ECO:0000256" key="5">
    <source>
        <dbReference type="SAM" id="SignalP"/>
    </source>
</evidence>
<dbReference type="SUPFAM" id="SSF53850">
    <property type="entry name" value="Periplasmic binding protein-like II"/>
    <property type="match status" value="1"/>
</dbReference>
<keyword evidence="3 5" id="KW-0732">Signal</keyword>
<feature type="compositionally biased region" description="Gly residues" evidence="4">
    <location>
        <begin position="23"/>
        <end position="36"/>
    </location>
</feature>
<feature type="signal peptide" evidence="5">
    <location>
        <begin position="1"/>
        <end position="21"/>
    </location>
</feature>
<evidence type="ECO:0000313" key="7">
    <source>
        <dbReference type="EMBL" id="CUO66040.1"/>
    </source>
</evidence>
<evidence type="ECO:0000256" key="3">
    <source>
        <dbReference type="ARBA" id="ARBA00022729"/>
    </source>
</evidence>
<dbReference type="RefSeq" id="WP_055657125.1">
    <property type="nucleotide sequence ID" value="NZ_CABIXC010000009.1"/>
</dbReference>
<dbReference type="PIRSF" id="PIRSF002741">
    <property type="entry name" value="MppA"/>
    <property type="match status" value="1"/>
</dbReference>
<evidence type="ECO:0000256" key="1">
    <source>
        <dbReference type="ARBA" id="ARBA00004193"/>
    </source>
</evidence>
<dbReference type="PROSITE" id="PS01040">
    <property type="entry name" value="SBP_BACTERIAL_5"/>
    <property type="match status" value="1"/>
</dbReference>
<dbReference type="Gene3D" id="3.90.76.10">
    <property type="entry name" value="Dipeptide-binding Protein, Domain 1"/>
    <property type="match status" value="1"/>
</dbReference>
<proteinExistence type="inferred from homology"/>
<feature type="domain" description="Solute-binding protein family 5" evidence="6">
    <location>
        <begin position="95"/>
        <end position="484"/>
    </location>
</feature>